<comment type="caution">
    <text evidence="2">The sequence shown here is derived from an EMBL/GenBank/DDBJ whole genome shotgun (WGS) entry which is preliminary data.</text>
</comment>
<gene>
    <name evidence="2" type="ORF">PAPYR_3620</name>
</gene>
<keyword evidence="3" id="KW-1185">Reference proteome</keyword>
<proteinExistence type="predicted"/>
<dbReference type="EMBL" id="JAPMOS010000014">
    <property type="protein sequence ID" value="KAJ4460230.1"/>
    <property type="molecule type" value="Genomic_DNA"/>
</dbReference>
<sequence>MPPKDVPIIDSSQFVANESCLEMIEHLFADPYENARSPPPQFAKIGFDVTNSMRHALVIGATLLNHARPTPEYIESFFTARLPRGLCTTQDGCYGATRDAILEQGAILVNAIAVLIAQSAERQLGGGPGPGAHEDSTTESECDPDVTESERDPDATESEEECIISGSTPAPPPQSALLPASALGVKRKMSNVVPSRKAPQPPPVEEKAAFVPLSSPKSSPPSLKAPPPPAMSKAEKKEVQRMRKAAFFAMTRGEVAAREAREAREAVEASALKPKPQKPAPAPISRLAGVGNWLLKYGCRRIYVWRTYNRWGMGRSPLVCYVIVL</sequence>
<evidence type="ECO:0000313" key="2">
    <source>
        <dbReference type="EMBL" id="KAJ4460230.1"/>
    </source>
</evidence>
<feature type="region of interest" description="Disordered" evidence="1">
    <location>
        <begin position="212"/>
        <end position="234"/>
    </location>
</feature>
<feature type="compositionally biased region" description="Acidic residues" evidence="1">
    <location>
        <begin position="137"/>
        <end position="147"/>
    </location>
</feature>
<protein>
    <submittedName>
        <fullName evidence="2">Uncharacterized protein</fullName>
    </submittedName>
</protein>
<feature type="compositionally biased region" description="Low complexity" evidence="1">
    <location>
        <begin position="212"/>
        <end position="222"/>
    </location>
</feature>
<feature type="region of interest" description="Disordered" evidence="1">
    <location>
        <begin position="124"/>
        <end position="177"/>
    </location>
</feature>
<evidence type="ECO:0000313" key="3">
    <source>
        <dbReference type="Proteomes" id="UP001141327"/>
    </source>
</evidence>
<reference evidence="2" key="1">
    <citation type="journal article" date="2022" name="bioRxiv">
        <title>Genomics of Preaxostyla Flagellates Illuminates Evolutionary Transitions and the Path Towards Mitochondrial Loss.</title>
        <authorList>
            <person name="Novak L.V.F."/>
            <person name="Treitli S.C."/>
            <person name="Pyrih J."/>
            <person name="Halakuc P."/>
            <person name="Pipaliya S.V."/>
            <person name="Vacek V."/>
            <person name="Brzon O."/>
            <person name="Soukal P."/>
            <person name="Eme L."/>
            <person name="Dacks J.B."/>
            <person name="Karnkowska A."/>
            <person name="Elias M."/>
            <person name="Hampl V."/>
        </authorList>
    </citation>
    <scope>NUCLEOTIDE SEQUENCE</scope>
    <source>
        <strain evidence="2">RCP-MX</strain>
    </source>
</reference>
<organism evidence="2 3">
    <name type="scientific">Paratrimastix pyriformis</name>
    <dbReference type="NCBI Taxonomy" id="342808"/>
    <lineage>
        <taxon>Eukaryota</taxon>
        <taxon>Metamonada</taxon>
        <taxon>Preaxostyla</taxon>
        <taxon>Paratrimastigidae</taxon>
        <taxon>Paratrimastix</taxon>
    </lineage>
</organism>
<evidence type="ECO:0000256" key="1">
    <source>
        <dbReference type="SAM" id="MobiDB-lite"/>
    </source>
</evidence>
<dbReference type="Proteomes" id="UP001141327">
    <property type="component" value="Unassembled WGS sequence"/>
</dbReference>
<name>A0ABQ8UU21_9EUKA</name>
<accession>A0ABQ8UU21</accession>